<organism evidence="2">
    <name type="scientific">Tanacetum cinerariifolium</name>
    <name type="common">Dalmatian daisy</name>
    <name type="synonym">Chrysanthemum cinerariifolium</name>
    <dbReference type="NCBI Taxonomy" id="118510"/>
    <lineage>
        <taxon>Eukaryota</taxon>
        <taxon>Viridiplantae</taxon>
        <taxon>Streptophyta</taxon>
        <taxon>Embryophyta</taxon>
        <taxon>Tracheophyta</taxon>
        <taxon>Spermatophyta</taxon>
        <taxon>Magnoliopsida</taxon>
        <taxon>eudicotyledons</taxon>
        <taxon>Gunneridae</taxon>
        <taxon>Pentapetalae</taxon>
        <taxon>asterids</taxon>
        <taxon>campanulids</taxon>
        <taxon>Asterales</taxon>
        <taxon>Asteraceae</taxon>
        <taxon>Asteroideae</taxon>
        <taxon>Anthemideae</taxon>
        <taxon>Anthemidinae</taxon>
        <taxon>Tanacetum</taxon>
    </lineage>
</organism>
<dbReference type="EMBL" id="BKCJ010001603">
    <property type="protein sequence ID" value="GEU42692.1"/>
    <property type="molecule type" value="Genomic_DNA"/>
</dbReference>
<comment type="caution">
    <text evidence="2">The sequence shown here is derived from an EMBL/GenBank/DDBJ whole genome shotgun (WGS) entry which is preliminary data.</text>
</comment>
<gene>
    <name evidence="2" type="ORF">Tci_014670</name>
</gene>
<evidence type="ECO:0000256" key="1">
    <source>
        <dbReference type="SAM" id="MobiDB-lite"/>
    </source>
</evidence>
<feature type="compositionally biased region" description="Basic and acidic residues" evidence="1">
    <location>
        <begin position="147"/>
        <end position="166"/>
    </location>
</feature>
<sequence length="166" mass="18398">MVSEDSSKQGRLIEYIDQDARIILVTPTNVSSQEDQPKDQLGVLSAAKILADATRVHTYNRRRRAVSTGSGRVSTTSRIISTAEETISTVGVSMSVSTGGMVQESTSSPRATKYKDKAIMTESEPEQTTTKLRERQERAGYEASIRLQEHHNDEENQRISRDAKIA</sequence>
<feature type="compositionally biased region" description="Basic and acidic residues" evidence="1">
    <location>
        <begin position="131"/>
        <end position="140"/>
    </location>
</feature>
<proteinExistence type="predicted"/>
<protein>
    <submittedName>
        <fullName evidence="2">Uncharacterized protein</fullName>
    </submittedName>
</protein>
<dbReference type="AlphaFoldDB" id="A0A6L2K1N7"/>
<evidence type="ECO:0000313" key="2">
    <source>
        <dbReference type="EMBL" id="GEU42692.1"/>
    </source>
</evidence>
<feature type="region of interest" description="Disordered" evidence="1">
    <location>
        <begin position="98"/>
        <end position="166"/>
    </location>
</feature>
<name>A0A6L2K1N7_TANCI</name>
<accession>A0A6L2K1N7</accession>
<reference evidence="2" key="1">
    <citation type="journal article" date="2019" name="Sci. Rep.">
        <title>Draft genome of Tanacetum cinerariifolium, the natural source of mosquito coil.</title>
        <authorList>
            <person name="Yamashiro T."/>
            <person name="Shiraishi A."/>
            <person name="Satake H."/>
            <person name="Nakayama K."/>
        </authorList>
    </citation>
    <scope>NUCLEOTIDE SEQUENCE</scope>
</reference>